<name>A0ABV9QWX1_9GAMM</name>
<dbReference type="EMBL" id="JBHSHD010000010">
    <property type="protein sequence ID" value="MFC4821347.1"/>
    <property type="molecule type" value="Genomic_DNA"/>
</dbReference>
<reference evidence="5" key="1">
    <citation type="journal article" date="2019" name="Int. J. Syst. Evol. Microbiol.">
        <title>The Global Catalogue of Microorganisms (GCM) 10K type strain sequencing project: providing services to taxonomists for standard genome sequencing and annotation.</title>
        <authorList>
            <consortium name="The Broad Institute Genomics Platform"/>
            <consortium name="The Broad Institute Genome Sequencing Center for Infectious Disease"/>
            <person name="Wu L."/>
            <person name="Ma J."/>
        </authorList>
    </citation>
    <scope>NUCLEOTIDE SEQUENCE [LARGE SCALE GENOMIC DNA]</scope>
    <source>
        <strain evidence="5">CCUG 30340</strain>
    </source>
</reference>
<evidence type="ECO:0000256" key="2">
    <source>
        <dbReference type="ARBA" id="ARBA00023315"/>
    </source>
</evidence>
<keyword evidence="5" id="KW-1185">Reference proteome</keyword>
<protein>
    <submittedName>
        <fullName evidence="4">GNAT family N-acetyltransferase</fullName>
        <ecNumber evidence="4">2.3.-.-</ecNumber>
    </submittedName>
</protein>
<dbReference type="Pfam" id="PF00583">
    <property type="entry name" value="Acetyltransf_1"/>
    <property type="match status" value="1"/>
</dbReference>
<dbReference type="PANTHER" id="PTHR43877">
    <property type="entry name" value="AMINOALKYLPHOSPHONATE N-ACETYLTRANSFERASE-RELATED-RELATED"/>
    <property type="match status" value="1"/>
</dbReference>
<evidence type="ECO:0000256" key="1">
    <source>
        <dbReference type="ARBA" id="ARBA00022679"/>
    </source>
</evidence>
<dbReference type="GO" id="GO:0016746">
    <property type="term" value="F:acyltransferase activity"/>
    <property type="evidence" value="ECO:0007669"/>
    <property type="project" value="UniProtKB-KW"/>
</dbReference>
<evidence type="ECO:0000313" key="4">
    <source>
        <dbReference type="EMBL" id="MFC4821347.1"/>
    </source>
</evidence>
<dbReference type="PROSITE" id="PS51186">
    <property type="entry name" value="GNAT"/>
    <property type="match status" value="1"/>
</dbReference>
<dbReference type="InterPro" id="IPR050832">
    <property type="entry name" value="Bact_Acetyltransf"/>
</dbReference>
<accession>A0ABV9QWX1</accession>
<evidence type="ECO:0000259" key="3">
    <source>
        <dbReference type="PROSITE" id="PS51186"/>
    </source>
</evidence>
<dbReference type="EC" id="2.3.-.-" evidence="4"/>
<organism evidence="4 5">
    <name type="scientific">Dokdonella ginsengisoli</name>
    <dbReference type="NCBI Taxonomy" id="363846"/>
    <lineage>
        <taxon>Bacteria</taxon>
        <taxon>Pseudomonadati</taxon>
        <taxon>Pseudomonadota</taxon>
        <taxon>Gammaproteobacteria</taxon>
        <taxon>Lysobacterales</taxon>
        <taxon>Rhodanobacteraceae</taxon>
        <taxon>Dokdonella</taxon>
    </lineage>
</organism>
<proteinExistence type="predicted"/>
<dbReference type="InterPro" id="IPR016181">
    <property type="entry name" value="Acyl_CoA_acyltransferase"/>
</dbReference>
<dbReference type="Gene3D" id="3.40.630.30">
    <property type="match status" value="1"/>
</dbReference>
<dbReference type="SUPFAM" id="SSF55729">
    <property type="entry name" value="Acyl-CoA N-acyltransferases (Nat)"/>
    <property type="match status" value="1"/>
</dbReference>
<dbReference type="RefSeq" id="WP_380021630.1">
    <property type="nucleotide sequence ID" value="NZ_JBHSHD010000010.1"/>
</dbReference>
<gene>
    <name evidence="4" type="ORF">ACFO6Q_13515</name>
</gene>
<keyword evidence="1 4" id="KW-0808">Transferase</keyword>
<dbReference type="Proteomes" id="UP001595886">
    <property type="component" value="Unassembled WGS sequence"/>
</dbReference>
<evidence type="ECO:0000313" key="5">
    <source>
        <dbReference type="Proteomes" id="UP001595886"/>
    </source>
</evidence>
<feature type="domain" description="N-acetyltransferase" evidence="3">
    <location>
        <begin position="11"/>
        <end position="160"/>
    </location>
</feature>
<sequence>MPATFDQPLRIVTADLNDGRVVALLETHYATARAQTAPGSAHALDLSSLRAPDIRLCAAWSGDDLLCIGALRTLSPEHGEIKSMHVAQRARGRSVGSTMLRHLLDVARRRGMRQVSLETGSWAYFEPARALYRNHGFVDCAPFGDYAADPNSVFMTLNLDATGDARPD</sequence>
<comment type="caution">
    <text evidence="4">The sequence shown here is derived from an EMBL/GenBank/DDBJ whole genome shotgun (WGS) entry which is preliminary data.</text>
</comment>
<dbReference type="PANTHER" id="PTHR43877:SF5">
    <property type="entry name" value="BLL8307 PROTEIN"/>
    <property type="match status" value="1"/>
</dbReference>
<dbReference type="CDD" id="cd04301">
    <property type="entry name" value="NAT_SF"/>
    <property type="match status" value="1"/>
</dbReference>
<dbReference type="InterPro" id="IPR000182">
    <property type="entry name" value="GNAT_dom"/>
</dbReference>
<keyword evidence="2 4" id="KW-0012">Acyltransferase</keyword>